<dbReference type="SUPFAM" id="SSF55874">
    <property type="entry name" value="ATPase domain of HSP90 chaperone/DNA topoisomerase II/histidine kinase"/>
    <property type="match status" value="1"/>
</dbReference>
<evidence type="ECO:0000256" key="6">
    <source>
        <dbReference type="ARBA" id="ARBA00022741"/>
    </source>
</evidence>
<dbReference type="GO" id="GO:0000155">
    <property type="term" value="F:phosphorelay sensor kinase activity"/>
    <property type="evidence" value="ECO:0007669"/>
    <property type="project" value="InterPro"/>
</dbReference>
<evidence type="ECO:0000256" key="5">
    <source>
        <dbReference type="ARBA" id="ARBA00022679"/>
    </source>
</evidence>
<dbReference type="InterPro" id="IPR003594">
    <property type="entry name" value="HATPase_dom"/>
</dbReference>
<dbReference type="CDD" id="cd00082">
    <property type="entry name" value="HisKA"/>
    <property type="match status" value="1"/>
</dbReference>
<accession>A0A1H6F3V0</accession>
<dbReference type="GO" id="GO:0005524">
    <property type="term" value="F:ATP binding"/>
    <property type="evidence" value="ECO:0007669"/>
    <property type="project" value="UniProtKB-KW"/>
</dbReference>
<evidence type="ECO:0000256" key="11">
    <source>
        <dbReference type="ARBA" id="ARBA00023306"/>
    </source>
</evidence>
<keyword evidence="11" id="KW-0131">Cell cycle</keyword>
<proteinExistence type="predicted"/>
<gene>
    <name evidence="14" type="primary">luxQ_7</name>
    <name evidence="14" type="ORF">MBHS_00679</name>
</gene>
<dbReference type="EMBL" id="FMSV02000123">
    <property type="protein sequence ID" value="SEH04827.1"/>
    <property type="molecule type" value="Genomic_DNA"/>
</dbReference>
<comment type="subcellular location">
    <subcellularLocation>
        <location evidence="2">Membrane</location>
    </subcellularLocation>
</comment>
<evidence type="ECO:0000256" key="8">
    <source>
        <dbReference type="ARBA" id="ARBA00022840"/>
    </source>
</evidence>
<organism evidence="14 15">
    <name type="scientific">Candidatus Venteria ishoeyi</name>
    <dbReference type="NCBI Taxonomy" id="1899563"/>
    <lineage>
        <taxon>Bacteria</taxon>
        <taxon>Pseudomonadati</taxon>
        <taxon>Pseudomonadota</taxon>
        <taxon>Gammaproteobacteria</taxon>
        <taxon>Thiotrichales</taxon>
        <taxon>Thiotrichaceae</taxon>
        <taxon>Venteria</taxon>
    </lineage>
</organism>
<dbReference type="GO" id="GO:0005886">
    <property type="term" value="C:plasma membrane"/>
    <property type="evidence" value="ECO:0007669"/>
    <property type="project" value="TreeGrafter"/>
</dbReference>
<dbReference type="AlphaFoldDB" id="A0A1H6F3V0"/>
<keyword evidence="6" id="KW-0547">Nucleotide-binding</keyword>
<dbReference type="Pfam" id="PF02518">
    <property type="entry name" value="HATPase_c"/>
    <property type="match status" value="1"/>
</dbReference>
<keyword evidence="15" id="KW-1185">Reference proteome</keyword>
<dbReference type="PANTHER" id="PTHR43047:SF72">
    <property type="entry name" value="OSMOSENSING HISTIDINE PROTEIN KINASE SLN1"/>
    <property type="match status" value="1"/>
</dbReference>
<dbReference type="GO" id="GO:0009927">
    <property type="term" value="F:histidine phosphotransfer kinase activity"/>
    <property type="evidence" value="ECO:0007669"/>
    <property type="project" value="TreeGrafter"/>
</dbReference>
<dbReference type="InterPro" id="IPR036097">
    <property type="entry name" value="HisK_dim/P_sf"/>
</dbReference>
<dbReference type="CDD" id="cd16922">
    <property type="entry name" value="HATPase_EvgS-ArcB-TorS-like"/>
    <property type="match status" value="1"/>
</dbReference>
<comment type="catalytic activity">
    <reaction evidence="1">
        <text>ATP + protein L-histidine = ADP + protein N-phospho-L-histidine.</text>
        <dbReference type="EC" id="2.7.13.3"/>
    </reaction>
</comment>
<dbReference type="Gene3D" id="1.10.287.130">
    <property type="match status" value="1"/>
</dbReference>
<dbReference type="InterPro" id="IPR036890">
    <property type="entry name" value="HATPase_C_sf"/>
</dbReference>
<keyword evidence="5 14" id="KW-0808">Transferase</keyword>
<dbReference type="SMART" id="SM00388">
    <property type="entry name" value="HisKA"/>
    <property type="match status" value="1"/>
</dbReference>
<dbReference type="SUPFAM" id="SSF47384">
    <property type="entry name" value="Homodimeric domain of signal transducing histidine kinase"/>
    <property type="match status" value="1"/>
</dbReference>
<dbReference type="PROSITE" id="PS50109">
    <property type="entry name" value="HIS_KIN"/>
    <property type="match status" value="1"/>
</dbReference>
<reference evidence="14 15" key="1">
    <citation type="submission" date="2016-10" db="EMBL/GenBank/DDBJ databases">
        <authorList>
            <person name="de Groot N.N."/>
        </authorList>
    </citation>
    <scope>NUCLEOTIDE SEQUENCE [LARGE SCALE GENOMIC DNA]</scope>
    <source>
        <strain evidence="14">MBHS1</strain>
    </source>
</reference>
<dbReference type="EC" id="2.7.13.3" evidence="3"/>
<dbReference type="Proteomes" id="UP000236724">
    <property type="component" value="Unassembled WGS sequence"/>
</dbReference>
<evidence type="ECO:0000256" key="9">
    <source>
        <dbReference type="ARBA" id="ARBA00023012"/>
    </source>
</evidence>
<keyword evidence="8" id="KW-0067">ATP-binding</keyword>
<dbReference type="Gene3D" id="3.30.565.10">
    <property type="entry name" value="Histidine kinase-like ATPase, C-terminal domain"/>
    <property type="match status" value="1"/>
</dbReference>
<evidence type="ECO:0000259" key="13">
    <source>
        <dbReference type="PROSITE" id="PS50109"/>
    </source>
</evidence>
<feature type="domain" description="Histidine kinase" evidence="13">
    <location>
        <begin position="85"/>
        <end position="306"/>
    </location>
</feature>
<evidence type="ECO:0000256" key="1">
    <source>
        <dbReference type="ARBA" id="ARBA00000085"/>
    </source>
</evidence>
<dbReference type="Pfam" id="PF00512">
    <property type="entry name" value="HisKA"/>
    <property type="match status" value="1"/>
</dbReference>
<name>A0A1H6F3V0_9GAMM</name>
<dbReference type="PRINTS" id="PR00344">
    <property type="entry name" value="BCTRLSENSOR"/>
</dbReference>
<dbReference type="InterPro" id="IPR004358">
    <property type="entry name" value="Sig_transdc_His_kin-like_C"/>
</dbReference>
<dbReference type="FunFam" id="1.10.287.130:FF:000038">
    <property type="entry name" value="Sensory transduction histidine kinase"/>
    <property type="match status" value="1"/>
</dbReference>
<feature type="coiled-coil region" evidence="12">
    <location>
        <begin position="3"/>
        <end position="37"/>
    </location>
</feature>
<evidence type="ECO:0000256" key="3">
    <source>
        <dbReference type="ARBA" id="ARBA00012438"/>
    </source>
</evidence>
<keyword evidence="4" id="KW-0597">Phosphoprotein</keyword>
<dbReference type="SMART" id="SM00387">
    <property type="entry name" value="HATPase_c"/>
    <property type="match status" value="1"/>
</dbReference>
<evidence type="ECO:0000256" key="4">
    <source>
        <dbReference type="ARBA" id="ARBA00022553"/>
    </source>
</evidence>
<evidence type="ECO:0000313" key="14">
    <source>
        <dbReference type="EMBL" id="SEH04827.1"/>
    </source>
</evidence>
<evidence type="ECO:0000256" key="2">
    <source>
        <dbReference type="ARBA" id="ARBA00004370"/>
    </source>
</evidence>
<keyword evidence="7 14" id="KW-0418">Kinase</keyword>
<dbReference type="InterPro" id="IPR005467">
    <property type="entry name" value="His_kinase_dom"/>
</dbReference>
<dbReference type="RefSeq" id="WP_103918850.1">
    <property type="nucleotide sequence ID" value="NZ_FMSV02000123.1"/>
</dbReference>
<keyword evidence="12" id="KW-0175">Coiled coil</keyword>
<evidence type="ECO:0000256" key="10">
    <source>
        <dbReference type="ARBA" id="ARBA00023136"/>
    </source>
</evidence>
<sequence>MSHHNKDKYIQNLETRLQQLEKTNQVLIKQVEHTTDKQGNAFSMFQQALNFEKQSLESKQKHQEVQREKVAAEAASTAKSCFLANMSHELRTPMNAIIGYTDMLHEEAQEINSDWADDLDKIRISANQLLSLINDVLDFSKIESGKVQVYAEKIDIKDIINELNITIHTLIKKQNNTLSIKYDPGISLWYTDLTKLRQILLNLLSNACKFTKNGKIIIKIKQIQQANKPYLVFDVIDNGIGINEEQQEKLFQPFIQADSSTTRNYGGTGLGLALSKQLAEILQGEIKLYSEIGQGSCFSLYLPHYHHKKNPDSSSFTENY</sequence>
<keyword evidence="10" id="KW-0472">Membrane</keyword>
<evidence type="ECO:0000256" key="7">
    <source>
        <dbReference type="ARBA" id="ARBA00022777"/>
    </source>
</evidence>
<keyword evidence="9" id="KW-0902">Two-component regulatory system</keyword>
<dbReference type="OrthoDB" id="9809766at2"/>
<evidence type="ECO:0000313" key="15">
    <source>
        <dbReference type="Proteomes" id="UP000236724"/>
    </source>
</evidence>
<evidence type="ECO:0000256" key="12">
    <source>
        <dbReference type="SAM" id="Coils"/>
    </source>
</evidence>
<dbReference type="InterPro" id="IPR003661">
    <property type="entry name" value="HisK_dim/P_dom"/>
</dbReference>
<dbReference type="PANTHER" id="PTHR43047">
    <property type="entry name" value="TWO-COMPONENT HISTIDINE PROTEIN KINASE"/>
    <property type="match status" value="1"/>
</dbReference>
<dbReference type="FunFam" id="3.30.565.10:FF:000010">
    <property type="entry name" value="Sensor histidine kinase RcsC"/>
    <property type="match status" value="1"/>
</dbReference>
<protein>
    <recommendedName>
        <fullName evidence="3">histidine kinase</fullName>
        <ecNumber evidence="3">2.7.13.3</ecNumber>
    </recommendedName>
</protein>